<proteinExistence type="predicted"/>
<dbReference type="Proteomes" id="UP000008366">
    <property type="component" value="Unassembled WGS sequence"/>
</dbReference>
<evidence type="ECO:0000313" key="1">
    <source>
        <dbReference type="EMBL" id="GAB97725.1"/>
    </source>
</evidence>
<comment type="caution">
    <text evidence="1">The sequence shown here is derived from an EMBL/GenBank/DDBJ whole genome shotgun (WGS) entry which is preliminary data.</text>
</comment>
<evidence type="ECO:0000313" key="2">
    <source>
        <dbReference type="Proteomes" id="UP000008366"/>
    </source>
</evidence>
<dbReference type="AlphaFoldDB" id="K6WEL1"/>
<accession>K6WEL1</accession>
<keyword evidence="2" id="KW-1185">Reference proteome</keyword>
<reference evidence="1 2" key="1">
    <citation type="submission" date="2012-08" db="EMBL/GenBank/DDBJ databases">
        <title>Whole genome shotgun sequence of Kineosphaera limosa NBRC 100340.</title>
        <authorList>
            <person name="Yoshida I."/>
            <person name="Isaki S."/>
            <person name="Hosoyama A."/>
            <person name="Tsuchikane K."/>
            <person name="Katsumata H."/>
            <person name="Ando Y."/>
            <person name="Ohji S."/>
            <person name="Hamada M."/>
            <person name="Tamura T."/>
            <person name="Yamazoe A."/>
            <person name="Yamazaki S."/>
            <person name="Fujita N."/>
        </authorList>
    </citation>
    <scope>NUCLEOTIDE SEQUENCE [LARGE SCALE GENOMIC DNA]</scope>
    <source>
        <strain evidence="1 2">NBRC 100340</strain>
    </source>
</reference>
<name>K6WEL1_9MICO</name>
<gene>
    <name evidence="1" type="ORF">KILIM_079_00230</name>
</gene>
<organism evidence="1 2">
    <name type="scientific">Kineosphaera limosa NBRC 100340</name>
    <dbReference type="NCBI Taxonomy" id="1184609"/>
    <lineage>
        <taxon>Bacteria</taxon>
        <taxon>Bacillati</taxon>
        <taxon>Actinomycetota</taxon>
        <taxon>Actinomycetes</taxon>
        <taxon>Micrococcales</taxon>
        <taxon>Dermatophilaceae</taxon>
        <taxon>Kineosphaera</taxon>
    </lineage>
</organism>
<protein>
    <submittedName>
        <fullName evidence="1">Uncharacterized protein</fullName>
    </submittedName>
</protein>
<dbReference type="EMBL" id="BAHD01000079">
    <property type="protein sequence ID" value="GAB97725.1"/>
    <property type="molecule type" value="Genomic_DNA"/>
</dbReference>
<dbReference type="STRING" id="1184609.KILIM_079_00230"/>
<sequence>MFCDFLDSAGPGDLCGAGGFGVLRGVEVKRGACRDGLARGTPLASEGHLRHREVAWLSLLMLTAR</sequence>